<proteinExistence type="predicted"/>
<name>A0A0R1F7U6_9LACO</name>
<dbReference type="RefSeq" id="WP_010011857.1">
    <property type="nucleotide sequence ID" value="NZ_AZCN01000054.1"/>
</dbReference>
<evidence type="ECO:0000256" key="1">
    <source>
        <dbReference type="SAM" id="Phobius"/>
    </source>
</evidence>
<dbReference type="GeneID" id="65916106"/>
<feature type="transmembrane region" description="Helical" evidence="1">
    <location>
        <begin position="56"/>
        <end position="74"/>
    </location>
</feature>
<dbReference type="Proteomes" id="UP000051181">
    <property type="component" value="Unassembled WGS sequence"/>
</dbReference>
<sequence length="107" mass="12546">MVREDLVLALQLITQRMRNVRRIQFVVDFLFAYVLLRVAFSGLQLTIFAVSFTRGRAMAVAFLLALIAVALNYIRRNYRHNGQRVVSALGQRLSQQELWLVQQFQRY</sequence>
<keyword evidence="1" id="KW-0812">Transmembrane</keyword>
<dbReference type="PATRIC" id="fig|913848.6.peg.1904"/>
<dbReference type="eggNOG" id="ENOG5030A2F">
    <property type="taxonomic scope" value="Bacteria"/>
</dbReference>
<accession>A0A0R1F7U6</accession>
<gene>
    <name evidence="2" type="ORF">FD22_GL001862</name>
</gene>
<comment type="caution">
    <text evidence="2">The sequence shown here is derived from an EMBL/GenBank/DDBJ whole genome shotgun (WGS) entry which is preliminary data.</text>
</comment>
<keyword evidence="1" id="KW-1133">Transmembrane helix</keyword>
<dbReference type="EMBL" id="AZCN01000054">
    <property type="protein sequence ID" value="KRK15210.1"/>
    <property type="molecule type" value="Genomic_DNA"/>
</dbReference>
<keyword evidence="1" id="KW-0472">Membrane</keyword>
<reference evidence="2 3" key="1">
    <citation type="journal article" date="2015" name="Genome Announc.">
        <title>Expanding the biotechnology potential of lactobacilli through comparative genomics of 213 strains and associated genera.</title>
        <authorList>
            <person name="Sun Z."/>
            <person name="Harris H.M."/>
            <person name="McCann A."/>
            <person name="Guo C."/>
            <person name="Argimon S."/>
            <person name="Zhang W."/>
            <person name="Yang X."/>
            <person name="Jeffery I.B."/>
            <person name="Cooney J.C."/>
            <person name="Kagawa T.F."/>
            <person name="Liu W."/>
            <person name="Song Y."/>
            <person name="Salvetti E."/>
            <person name="Wrobel A."/>
            <person name="Rasinkangas P."/>
            <person name="Parkhill J."/>
            <person name="Rea M.C."/>
            <person name="O'Sullivan O."/>
            <person name="Ritari J."/>
            <person name="Douillard F.P."/>
            <person name="Paul Ross R."/>
            <person name="Yang R."/>
            <person name="Briner A.E."/>
            <person name="Felis G.E."/>
            <person name="de Vos W.M."/>
            <person name="Barrangou R."/>
            <person name="Klaenhammer T.R."/>
            <person name="Caufield P.W."/>
            <person name="Cui Y."/>
            <person name="Zhang H."/>
            <person name="O'Toole P.W."/>
        </authorList>
    </citation>
    <scope>NUCLEOTIDE SEQUENCE [LARGE SCALE GENOMIC DNA]</scope>
    <source>
        <strain evidence="2 3">DSM 20001</strain>
    </source>
</reference>
<protein>
    <submittedName>
        <fullName evidence="2">Uncharacterized protein</fullName>
    </submittedName>
</protein>
<evidence type="ECO:0000313" key="2">
    <source>
        <dbReference type="EMBL" id="KRK15210.1"/>
    </source>
</evidence>
<dbReference type="AlphaFoldDB" id="A0A0R1F7U6"/>
<evidence type="ECO:0000313" key="3">
    <source>
        <dbReference type="Proteomes" id="UP000051181"/>
    </source>
</evidence>
<organism evidence="2 3">
    <name type="scientific">Loigolactobacillus coryniformis subsp. coryniformis KCTC 3167 = DSM 20001</name>
    <dbReference type="NCBI Taxonomy" id="913848"/>
    <lineage>
        <taxon>Bacteria</taxon>
        <taxon>Bacillati</taxon>
        <taxon>Bacillota</taxon>
        <taxon>Bacilli</taxon>
        <taxon>Lactobacillales</taxon>
        <taxon>Lactobacillaceae</taxon>
        <taxon>Loigolactobacillus</taxon>
    </lineage>
</organism>
<feature type="transmembrane region" description="Helical" evidence="1">
    <location>
        <begin position="25"/>
        <end position="50"/>
    </location>
</feature>